<comment type="caution">
    <text evidence="2">The sequence shown here is derived from an EMBL/GenBank/DDBJ whole genome shotgun (WGS) entry which is preliminary data.</text>
</comment>
<dbReference type="Proteomes" id="UP000222531">
    <property type="component" value="Unassembled WGS sequence"/>
</dbReference>
<gene>
    <name evidence="2" type="ORF">BLA24_18470</name>
</gene>
<evidence type="ECO:0000313" key="2">
    <source>
        <dbReference type="EMBL" id="PHQ50761.1"/>
    </source>
</evidence>
<reference evidence="2 3" key="1">
    <citation type="journal article" date="2017" name="Biochemistry">
        <title>Identification of the Biosynthetic Pathway for the Antibiotic Bicyclomycin.</title>
        <authorList>
            <person name="Patteson J."/>
            <person name="Cai W."/>
            <person name="Johnson R.A."/>
            <person name="Santa Maria K."/>
            <person name="Li B."/>
        </authorList>
    </citation>
    <scope>NUCLEOTIDE SEQUENCE [LARGE SCALE GENOMIC DNA]</scope>
    <source>
        <strain evidence="2 3">ATCC 21532</strain>
    </source>
</reference>
<dbReference type="AlphaFoldDB" id="A0A2G1XHU5"/>
<evidence type="ECO:0000313" key="3">
    <source>
        <dbReference type="Proteomes" id="UP000222531"/>
    </source>
</evidence>
<name>A0A2G1XHU5_STRCJ</name>
<proteinExistence type="predicted"/>
<sequence length="71" mass="7023">MRRPVLAARTRIAVAHGAVFLVLGTGLPATVTVLSRAGTQEWRDGEGRPPGGKRPSRGGGTGAGTACGGAG</sequence>
<dbReference type="RefSeq" id="WP_099200052.1">
    <property type="nucleotide sequence ID" value="NZ_JBIRXA010000005.1"/>
</dbReference>
<evidence type="ECO:0000256" key="1">
    <source>
        <dbReference type="SAM" id="MobiDB-lite"/>
    </source>
</evidence>
<organism evidence="2 3">
    <name type="scientific">Streptomyces cinnamoneus</name>
    <name type="common">Streptoverticillium cinnamoneum</name>
    <dbReference type="NCBI Taxonomy" id="53446"/>
    <lineage>
        <taxon>Bacteria</taxon>
        <taxon>Bacillati</taxon>
        <taxon>Actinomycetota</taxon>
        <taxon>Actinomycetes</taxon>
        <taxon>Kitasatosporales</taxon>
        <taxon>Streptomycetaceae</taxon>
        <taxon>Streptomyces</taxon>
        <taxon>Streptomyces cinnamoneus group</taxon>
    </lineage>
</organism>
<dbReference type="EMBL" id="NHZO01000148">
    <property type="protein sequence ID" value="PHQ50761.1"/>
    <property type="molecule type" value="Genomic_DNA"/>
</dbReference>
<accession>A0A2G1XHU5</accession>
<feature type="compositionally biased region" description="Gly residues" evidence="1">
    <location>
        <begin position="57"/>
        <end position="71"/>
    </location>
</feature>
<feature type="region of interest" description="Disordered" evidence="1">
    <location>
        <begin position="38"/>
        <end position="71"/>
    </location>
</feature>
<protein>
    <submittedName>
        <fullName evidence="2">Uncharacterized protein</fullName>
    </submittedName>
</protein>
<keyword evidence="3" id="KW-1185">Reference proteome</keyword>